<dbReference type="Gene3D" id="3.40.630.30">
    <property type="match status" value="1"/>
</dbReference>
<dbReference type="CDD" id="cd04301">
    <property type="entry name" value="NAT_SF"/>
    <property type="match status" value="1"/>
</dbReference>
<dbReference type="SUPFAM" id="SSF56059">
    <property type="entry name" value="Glutathione synthetase ATP-binding domain-like"/>
    <property type="match status" value="1"/>
</dbReference>
<dbReference type="PANTHER" id="PTHR42793">
    <property type="entry name" value="COA BINDING DOMAIN CONTAINING PROTEIN"/>
    <property type="match status" value="1"/>
</dbReference>
<dbReference type="PROSITE" id="PS51186">
    <property type="entry name" value="GNAT"/>
    <property type="match status" value="1"/>
</dbReference>
<evidence type="ECO:0000259" key="2">
    <source>
        <dbReference type="PROSITE" id="PS51186"/>
    </source>
</evidence>
<protein>
    <submittedName>
        <fullName evidence="3">Bifunctional GNAT family N-acetyltransferase/acetate--CoA ligase family protein</fullName>
    </submittedName>
</protein>
<dbReference type="InterPro" id="IPR016181">
    <property type="entry name" value="Acyl_CoA_acyltransferase"/>
</dbReference>
<feature type="domain" description="N-acetyltransferase" evidence="2">
    <location>
        <begin position="42"/>
        <end position="192"/>
    </location>
</feature>
<keyword evidence="3" id="KW-0436">Ligase</keyword>
<dbReference type="Pfam" id="PF13549">
    <property type="entry name" value="ATP-grasp_5"/>
    <property type="match status" value="1"/>
</dbReference>
<dbReference type="Pfam" id="PF00583">
    <property type="entry name" value="Acetyltransf_1"/>
    <property type="match status" value="1"/>
</dbReference>
<dbReference type="PANTHER" id="PTHR42793:SF1">
    <property type="entry name" value="PEPTIDYL-LYSINE N-ACETYLTRANSFERASE PATZ"/>
    <property type="match status" value="1"/>
</dbReference>
<dbReference type="Gene3D" id="3.30.470.20">
    <property type="entry name" value="ATP-grasp fold, B domain"/>
    <property type="match status" value="1"/>
</dbReference>
<dbReference type="InterPro" id="IPR032875">
    <property type="entry name" value="Succ_CoA_lig_flav_dom"/>
</dbReference>
<dbReference type="Proteomes" id="UP001500457">
    <property type="component" value="Unassembled WGS sequence"/>
</dbReference>
<sequence length="911" mass="92906">MIAGPTALPGARGSGWDRPMSVLDPADPAVEHRVLLADGSPVDIRSLDRRDGPALLRLHRDLPEHDRWLRFATLSPHALDTYALDAAASGTVWGAFLGAELVGAVQVAPDAACPEDAEVAVTVGHRVQAHGVGTALLERAVHESVRRGVRRWTAEVLTENTAMRRVFTDLGLPVAREADGPSLHVVITLPDPEDPAAAAAFARATLARAAHAARAGLGPVLRPRSIAVVGAGRRPGSVGRAVLDAVLAGGFTGRVHVVHPHAARVAGVPTVASVDLLPDAPDLAILATPPAALPALVAACGERGVRAVLVITSGLAAAGVDGAVLEAVHRHGMRLVGPNCLGLVDTAPDVRLDATFAPGAAPAGSVGVVTQSGGVAIAVLEALRGLGLGVSTLVSVGDRYDVSSNDLLAWWSEDADTRVAVLHVESFGNPRAFSRLARRVSARIPVLAVRAASSEVGARAAASHTAASATPAVRRDALYRQAGVQPVDDLGELAGALAVLSWSAPAAGDRVAVLGNAGGTNVLAADACAAAGLRVPALAPATRSRLDALLPSTAATGGPVDTTATADAATFAACLDVLREAPEVDAVLTVACPTALGDPGTGLGAALARPPGRDVPVVAVALDQRARVAPLLDADGTPRAAVFADPADAARALAHLVRRGADVARDPGRPLPADEHPVDLATARTVVAGVLDAHPGGRWLEPDECAALLQAAGLDLVPARVVRTVDEAVAVARAIDGPVALKVVAEGVLHKSEQGGVALALRGDVAVRAAATGFVAAFGEAWRGFVVQPMAPPGVEMLVGVAGDPDFGALVTAGVGGTGTDVADRRWHRLVPMTTTDLAELLDELPLRRGIAARLVERERLGTVVARVARLAELLPQIAEMDLNPVVCTPDACRLVDARVRVAPVGLDRGA</sequence>
<dbReference type="InterPro" id="IPR036291">
    <property type="entry name" value="NAD(P)-bd_dom_sf"/>
</dbReference>
<dbReference type="SMART" id="SM00881">
    <property type="entry name" value="CoA_binding"/>
    <property type="match status" value="1"/>
</dbReference>
<dbReference type="Pfam" id="PF13607">
    <property type="entry name" value="Succ_CoA_lig"/>
    <property type="match status" value="1"/>
</dbReference>
<dbReference type="GO" id="GO:0016874">
    <property type="term" value="F:ligase activity"/>
    <property type="evidence" value="ECO:0007669"/>
    <property type="project" value="UniProtKB-KW"/>
</dbReference>
<dbReference type="Gene3D" id="3.30.1490.20">
    <property type="entry name" value="ATP-grasp fold, A domain"/>
    <property type="match status" value="1"/>
</dbReference>
<dbReference type="Gene3D" id="3.40.50.261">
    <property type="entry name" value="Succinyl-CoA synthetase domains"/>
    <property type="match status" value="2"/>
</dbReference>
<dbReference type="Pfam" id="PF19045">
    <property type="entry name" value="Ligase_CoA_2"/>
    <property type="match status" value="1"/>
</dbReference>
<keyword evidence="4" id="KW-1185">Reference proteome</keyword>
<dbReference type="InterPro" id="IPR003781">
    <property type="entry name" value="CoA-bd"/>
</dbReference>
<feature type="region of interest" description="Disordered" evidence="1">
    <location>
        <begin position="1"/>
        <end position="23"/>
    </location>
</feature>
<dbReference type="SUPFAM" id="SSF55729">
    <property type="entry name" value="Acyl-CoA N-acyltransferases (Nat)"/>
    <property type="match status" value="1"/>
</dbReference>
<dbReference type="Gene3D" id="3.40.50.720">
    <property type="entry name" value="NAD(P)-binding Rossmann-like Domain"/>
    <property type="match status" value="1"/>
</dbReference>
<dbReference type="Pfam" id="PF13380">
    <property type="entry name" value="CoA_binding_2"/>
    <property type="match status" value="1"/>
</dbReference>
<evidence type="ECO:0000256" key="1">
    <source>
        <dbReference type="SAM" id="MobiDB-lite"/>
    </source>
</evidence>
<dbReference type="EMBL" id="BAABHQ010000009">
    <property type="protein sequence ID" value="GAA4880751.1"/>
    <property type="molecule type" value="Genomic_DNA"/>
</dbReference>
<reference evidence="4" key="1">
    <citation type="journal article" date="2019" name="Int. J. Syst. Evol. Microbiol.">
        <title>The Global Catalogue of Microorganisms (GCM) 10K type strain sequencing project: providing services to taxonomists for standard genome sequencing and annotation.</title>
        <authorList>
            <consortium name="The Broad Institute Genomics Platform"/>
            <consortium name="The Broad Institute Genome Sequencing Center for Infectious Disease"/>
            <person name="Wu L."/>
            <person name="Ma J."/>
        </authorList>
    </citation>
    <scope>NUCLEOTIDE SEQUENCE [LARGE SCALE GENOMIC DNA]</scope>
    <source>
        <strain evidence="4">JCM 17983</strain>
    </source>
</reference>
<organism evidence="3 4">
    <name type="scientific">Actinomycetospora straminea</name>
    <dbReference type="NCBI Taxonomy" id="663607"/>
    <lineage>
        <taxon>Bacteria</taxon>
        <taxon>Bacillati</taxon>
        <taxon>Actinomycetota</taxon>
        <taxon>Actinomycetes</taxon>
        <taxon>Pseudonocardiales</taxon>
        <taxon>Pseudonocardiaceae</taxon>
        <taxon>Actinomycetospora</taxon>
    </lineage>
</organism>
<proteinExistence type="predicted"/>
<dbReference type="InterPro" id="IPR043938">
    <property type="entry name" value="Ligase_CoA_dom"/>
</dbReference>
<dbReference type="InterPro" id="IPR016102">
    <property type="entry name" value="Succinyl-CoA_synth-like"/>
</dbReference>
<comment type="caution">
    <text evidence="3">The sequence shown here is derived from an EMBL/GenBank/DDBJ whole genome shotgun (WGS) entry which is preliminary data.</text>
</comment>
<accession>A0ABP9EKE8</accession>
<gene>
    <name evidence="3" type="ORF">GCM10023203_34730</name>
</gene>
<evidence type="ECO:0000313" key="4">
    <source>
        <dbReference type="Proteomes" id="UP001500457"/>
    </source>
</evidence>
<dbReference type="InterPro" id="IPR013815">
    <property type="entry name" value="ATP_grasp_subdomain_1"/>
</dbReference>
<dbReference type="InterPro" id="IPR000182">
    <property type="entry name" value="GNAT_dom"/>
</dbReference>
<evidence type="ECO:0000313" key="3">
    <source>
        <dbReference type="EMBL" id="GAA4880751.1"/>
    </source>
</evidence>
<dbReference type="SUPFAM" id="SSF52210">
    <property type="entry name" value="Succinyl-CoA synthetase domains"/>
    <property type="match status" value="2"/>
</dbReference>
<name>A0ABP9EKE8_9PSEU</name>
<dbReference type="SUPFAM" id="SSF51735">
    <property type="entry name" value="NAD(P)-binding Rossmann-fold domains"/>
    <property type="match status" value="1"/>
</dbReference>